<reference evidence="7 8" key="1">
    <citation type="journal article" date="2007" name="Nature">
        <title>Evolution of genes and genomes on the Drosophila phylogeny.</title>
        <authorList>
            <consortium name="Drosophila 12 Genomes Consortium"/>
            <person name="Clark A.G."/>
            <person name="Eisen M.B."/>
            <person name="Smith D.R."/>
            <person name="Bergman C.M."/>
            <person name="Oliver B."/>
            <person name="Markow T.A."/>
            <person name="Kaufman T.C."/>
            <person name="Kellis M."/>
            <person name="Gelbart W."/>
            <person name="Iyer V.N."/>
            <person name="Pollard D.A."/>
            <person name="Sackton T.B."/>
            <person name="Larracuente A.M."/>
            <person name="Singh N.D."/>
            <person name="Abad J.P."/>
            <person name="Abt D.N."/>
            <person name="Adryan B."/>
            <person name="Aguade M."/>
            <person name="Akashi H."/>
            <person name="Anderson W.W."/>
            <person name="Aquadro C.F."/>
            <person name="Ardell D.H."/>
            <person name="Arguello R."/>
            <person name="Artieri C.G."/>
            <person name="Barbash D.A."/>
            <person name="Barker D."/>
            <person name="Barsanti P."/>
            <person name="Batterham P."/>
            <person name="Batzoglou S."/>
            <person name="Begun D."/>
            <person name="Bhutkar A."/>
            <person name="Blanco E."/>
            <person name="Bosak S.A."/>
            <person name="Bradley R.K."/>
            <person name="Brand A.D."/>
            <person name="Brent M.R."/>
            <person name="Brooks A.N."/>
            <person name="Brown R.H."/>
            <person name="Butlin R.K."/>
            <person name="Caggese C."/>
            <person name="Calvi B.R."/>
            <person name="Bernardo de Carvalho A."/>
            <person name="Caspi A."/>
            <person name="Castrezana S."/>
            <person name="Celniker S.E."/>
            <person name="Chang J.L."/>
            <person name="Chapple C."/>
            <person name="Chatterji S."/>
            <person name="Chinwalla A."/>
            <person name="Civetta A."/>
            <person name="Clifton S.W."/>
            <person name="Comeron J.M."/>
            <person name="Costello J.C."/>
            <person name="Coyne J.A."/>
            <person name="Daub J."/>
            <person name="David R.G."/>
            <person name="Delcher A.L."/>
            <person name="Delehaunty K."/>
            <person name="Do C.B."/>
            <person name="Ebling H."/>
            <person name="Edwards K."/>
            <person name="Eickbush T."/>
            <person name="Evans J.D."/>
            <person name="Filipski A."/>
            <person name="Findeiss S."/>
            <person name="Freyhult E."/>
            <person name="Fulton L."/>
            <person name="Fulton R."/>
            <person name="Garcia A.C."/>
            <person name="Gardiner A."/>
            <person name="Garfield D.A."/>
            <person name="Garvin B.E."/>
            <person name="Gibson G."/>
            <person name="Gilbert D."/>
            <person name="Gnerre S."/>
            <person name="Godfrey J."/>
            <person name="Good R."/>
            <person name="Gotea V."/>
            <person name="Gravely B."/>
            <person name="Greenberg A.J."/>
            <person name="Griffiths-Jones S."/>
            <person name="Gross S."/>
            <person name="Guigo R."/>
            <person name="Gustafson E.A."/>
            <person name="Haerty W."/>
            <person name="Hahn M.W."/>
            <person name="Halligan D.L."/>
            <person name="Halpern A.L."/>
            <person name="Halter G.M."/>
            <person name="Han M.V."/>
            <person name="Heger A."/>
            <person name="Hillier L."/>
            <person name="Hinrichs A.S."/>
            <person name="Holmes I."/>
            <person name="Hoskins R.A."/>
            <person name="Hubisz M.J."/>
            <person name="Hultmark D."/>
            <person name="Huntley M.A."/>
            <person name="Jaffe D.B."/>
            <person name="Jagadeeshan S."/>
            <person name="Jeck W.R."/>
            <person name="Johnson J."/>
            <person name="Jones C.D."/>
            <person name="Jordan W.C."/>
            <person name="Karpen G.H."/>
            <person name="Kataoka E."/>
            <person name="Keightley P.D."/>
            <person name="Kheradpour P."/>
            <person name="Kirkness E.F."/>
            <person name="Koerich L.B."/>
            <person name="Kristiansen K."/>
            <person name="Kudrna D."/>
            <person name="Kulathinal R.J."/>
            <person name="Kumar S."/>
            <person name="Kwok R."/>
            <person name="Lander E."/>
            <person name="Langley C.H."/>
            <person name="Lapoint R."/>
            <person name="Lazzaro B.P."/>
            <person name="Lee S.J."/>
            <person name="Levesque L."/>
            <person name="Li R."/>
            <person name="Lin C.F."/>
            <person name="Lin M.F."/>
            <person name="Lindblad-Toh K."/>
            <person name="Llopart A."/>
            <person name="Long M."/>
            <person name="Low L."/>
            <person name="Lozovsky E."/>
            <person name="Lu J."/>
            <person name="Luo M."/>
            <person name="Machado C.A."/>
            <person name="Makalowski W."/>
            <person name="Marzo M."/>
            <person name="Matsuda M."/>
            <person name="Matzkin L."/>
            <person name="McAllister B."/>
            <person name="McBride C.S."/>
            <person name="McKernan B."/>
            <person name="McKernan K."/>
            <person name="Mendez-Lago M."/>
            <person name="Minx P."/>
            <person name="Mollenhauer M.U."/>
            <person name="Montooth K."/>
            <person name="Mount S.M."/>
            <person name="Mu X."/>
            <person name="Myers E."/>
            <person name="Negre B."/>
            <person name="Newfeld S."/>
            <person name="Nielsen R."/>
            <person name="Noor M.A."/>
            <person name="O'Grady P."/>
            <person name="Pachter L."/>
            <person name="Papaceit M."/>
            <person name="Parisi M.J."/>
            <person name="Parisi M."/>
            <person name="Parts L."/>
            <person name="Pedersen J.S."/>
            <person name="Pesole G."/>
            <person name="Phillippy A.M."/>
            <person name="Ponting C.P."/>
            <person name="Pop M."/>
            <person name="Porcelli D."/>
            <person name="Powell J.R."/>
            <person name="Prohaska S."/>
            <person name="Pruitt K."/>
            <person name="Puig M."/>
            <person name="Quesneville H."/>
            <person name="Ram K.R."/>
            <person name="Rand D."/>
            <person name="Rasmussen M.D."/>
            <person name="Reed L.K."/>
            <person name="Reenan R."/>
            <person name="Reily A."/>
            <person name="Remington K.A."/>
            <person name="Rieger T.T."/>
            <person name="Ritchie M.G."/>
            <person name="Robin C."/>
            <person name="Rogers Y.H."/>
            <person name="Rohde C."/>
            <person name="Rozas J."/>
            <person name="Rubenfield M.J."/>
            <person name="Ruiz A."/>
            <person name="Russo S."/>
            <person name="Salzberg S.L."/>
            <person name="Sanchez-Gracia A."/>
            <person name="Saranga D.J."/>
            <person name="Sato H."/>
            <person name="Schaeffer S.W."/>
            <person name="Schatz M.C."/>
            <person name="Schlenke T."/>
            <person name="Schwartz R."/>
            <person name="Segarra C."/>
            <person name="Singh R.S."/>
            <person name="Sirot L."/>
            <person name="Sirota M."/>
            <person name="Sisneros N.B."/>
            <person name="Smith C.D."/>
            <person name="Smith T.F."/>
            <person name="Spieth J."/>
            <person name="Stage D.E."/>
            <person name="Stark A."/>
            <person name="Stephan W."/>
            <person name="Strausberg R.L."/>
            <person name="Strempel S."/>
            <person name="Sturgill D."/>
            <person name="Sutton G."/>
            <person name="Sutton G.G."/>
            <person name="Tao W."/>
            <person name="Teichmann S."/>
            <person name="Tobari Y.N."/>
            <person name="Tomimura Y."/>
            <person name="Tsolas J.M."/>
            <person name="Valente V.L."/>
            <person name="Venter E."/>
            <person name="Venter J.C."/>
            <person name="Vicario S."/>
            <person name="Vieira F.G."/>
            <person name="Vilella A.J."/>
            <person name="Villasante A."/>
            <person name="Walenz B."/>
            <person name="Wang J."/>
            <person name="Wasserman M."/>
            <person name="Watts T."/>
            <person name="Wilson D."/>
            <person name="Wilson R.K."/>
            <person name="Wing R.A."/>
            <person name="Wolfner M.F."/>
            <person name="Wong A."/>
            <person name="Wong G.K."/>
            <person name="Wu C.I."/>
            <person name="Wu G."/>
            <person name="Yamamoto D."/>
            <person name="Yang H.P."/>
            <person name="Yang S.P."/>
            <person name="Yorke J.A."/>
            <person name="Yoshida K."/>
            <person name="Zdobnov E."/>
            <person name="Zhang P."/>
            <person name="Zhang Y."/>
            <person name="Zimin A.V."/>
            <person name="Baldwin J."/>
            <person name="Abdouelleil A."/>
            <person name="Abdulkadir J."/>
            <person name="Abebe A."/>
            <person name="Abera B."/>
            <person name="Abreu J."/>
            <person name="Acer S.C."/>
            <person name="Aftuck L."/>
            <person name="Alexander A."/>
            <person name="An P."/>
            <person name="Anderson E."/>
            <person name="Anderson S."/>
            <person name="Arachi H."/>
            <person name="Azer M."/>
            <person name="Bachantsang P."/>
            <person name="Barry A."/>
            <person name="Bayul T."/>
            <person name="Berlin A."/>
            <person name="Bessette D."/>
            <person name="Bloom T."/>
            <person name="Blye J."/>
            <person name="Boguslavskiy L."/>
            <person name="Bonnet C."/>
            <person name="Boukhgalter B."/>
            <person name="Bourzgui I."/>
            <person name="Brown A."/>
            <person name="Cahill P."/>
            <person name="Channer S."/>
            <person name="Cheshatsang Y."/>
            <person name="Chuda L."/>
            <person name="Citroen M."/>
            <person name="Collymore A."/>
            <person name="Cooke P."/>
            <person name="Costello M."/>
            <person name="D'Aco K."/>
            <person name="Daza R."/>
            <person name="De Haan G."/>
            <person name="DeGray S."/>
            <person name="DeMaso C."/>
            <person name="Dhargay N."/>
            <person name="Dooley K."/>
            <person name="Dooley E."/>
            <person name="Doricent M."/>
            <person name="Dorje P."/>
            <person name="Dorjee K."/>
            <person name="Dupes A."/>
            <person name="Elong R."/>
            <person name="Falk J."/>
            <person name="Farina A."/>
            <person name="Faro S."/>
            <person name="Ferguson D."/>
            <person name="Fisher S."/>
            <person name="Foley C.D."/>
            <person name="Franke A."/>
            <person name="Friedrich D."/>
            <person name="Gadbois L."/>
            <person name="Gearin G."/>
            <person name="Gearin C.R."/>
            <person name="Giannoukos G."/>
            <person name="Goode T."/>
            <person name="Graham J."/>
            <person name="Grandbois E."/>
            <person name="Grewal S."/>
            <person name="Gyaltsen K."/>
            <person name="Hafez N."/>
            <person name="Hagos B."/>
            <person name="Hall J."/>
            <person name="Henson C."/>
            <person name="Hollinger A."/>
            <person name="Honan T."/>
            <person name="Huard M.D."/>
            <person name="Hughes L."/>
            <person name="Hurhula B."/>
            <person name="Husby M.E."/>
            <person name="Kamat A."/>
            <person name="Kanga B."/>
            <person name="Kashin S."/>
            <person name="Khazanovich D."/>
            <person name="Kisner P."/>
            <person name="Lance K."/>
            <person name="Lara M."/>
            <person name="Lee W."/>
            <person name="Lennon N."/>
            <person name="Letendre F."/>
            <person name="LeVine R."/>
            <person name="Lipovsky A."/>
            <person name="Liu X."/>
            <person name="Liu J."/>
            <person name="Liu S."/>
            <person name="Lokyitsang T."/>
            <person name="Lokyitsang Y."/>
            <person name="Lubonja R."/>
            <person name="Lui A."/>
            <person name="MacDonald P."/>
            <person name="Magnisalis V."/>
            <person name="Maru K."/>
            <person name="Matthews C."/>
            <person name="McCusker W."/>
            <person name="McDonough S."/>
            <person name="Mehta T."/>
            <person name="Meldrim J."/>
            <person name="Meneus L."/>
            <person name="Mihai O."/>
            <person name="Mihalev A."/>
            <person name="Mihova T."/>
            <person name="Mittelman R."/>
            <person name="Mlenga V."/>
            <person name="Montmayeur A."/>
            <person name="Mulrain L."/>
            <person name="Navidi A."/>
            <person name="Naylor J."/>
            <person name="Negash T."/>
            <person name="Nguyen T."/>
            <person name="Nguyen N."/>
            <person name="Nicol R."/>
            <person name="Norbu C."/>
            <person name="Norbu N."/>
            <person name="Novod N."/>
            <person name="O'Neill B."/>
            <person name="Osman S."/>
            <person name="Markiewicz E."/>
            <person name="Oyono O.L."/>
            <person name="Patti C."/>
            <person name="Phunkhang P."/>
            <person name="Pierre F."/>
            <person name="Priest M."/>
            <person name="Raghuraman S."/>
            <person name="Rege F."/>
            <person name="Reyes R."/>
            <person name="Rise C."/>
            <person name="Rogov P."/>
            <person name="Ross K."/>
            <person name="Ryan E."/>
            <person name="Settipalli S."/>
            <person name="Shea T."/>
            <person name="Sherpa N."/>
            <person name="Shi L."/>
            <person name="Shih D."/>
            <person name="Sparrow T."/>
            <person name="Spaulding J."/>
            <person name="Stalker J."/>
            <person name="Stange-Thomann N."/>
            <person name="Stavropoulos S."/>
            <person name="Stone C."/>
            <person name="Strader C."/>
            <person name="Tesfaye S."/>
            <person name="Thomson T."/>
            <person name="Thoulutsang Y."/>
            <person name="Thoulutsang D."/>
            <person name="Topham K."/>
            <person name="Topping I."/>
            <person name="Tsamla T."/>
            <person name="Vassiliev H."/>
            <person name="Vo A."/>
            <person name="Wangchuk T."/>
            <person name="Wangdi T."/>
            <person name="Weiand M."/>
            <person name="Wilkinson J."/>
            <person name="Wilson A."/>
            <person name="Yadav S."/>
            <person name="Young G."/>
            <person name="Yu Q."/>
            <person name="Zembek L."/>
            <person name="Zhong D."/>
            <person name="Zimmer A."/>
            <person name="Zwirko Z."/>
            <person name="Jaffe D.B."/>
            <person name="Alvarez P."/>
            <person name="Brockman W."/>
            <person name="Butler J."/>
            <person name="Chin C."/>
            <person name="Gnerre S."/>
            <person name="Grabherr M."/>
            <person name="Kleber M."/>
            <person name="Mauceli E."/>
            <person name="MacCallum I."/>
        </authorList>
    </citation>
    <scope>NUCLEOTIDE SEQUENCE [LARGE SCALE GENOMIC DNA]</scope>
    <source>
        <strain evidence="8">Tucson 14030-0811.24</strain>
    </source>
</reference>
<dbReference type="SUPFAM" id="SSF57850">
    <property type="entry name" value="RING/U-box"/>
    <property type="match status" value="1"/>
</dbReference>
<dbReference type="PROSITE" id="PS00518">
    <property type="entry name" value="ZF_RING_1"/>
    <property type="match status" value="1"/>
</dbReference>
<gene>
    <name evidence="7" type="primary">Dwil\GK27011</name>
    <name evidence="7" type="ORF">Dwil_GK27011</name>
</gene>
<dbReference type="GO" id="GO:0045944">
    <property type="term" value="P:positive regulation of transcription by RNA polymerase II"/>
    <property type="evidence" value="ECO:0007669"/>
    <property type="project" value="TreeGrafter"/>
</dbReference>
<dbReference type="EMBL" id="CH964232">
    <property type="protein sequence ID" value="KRF99343.1"/>
    <property type="molecule type" value="Genomic_DNA"/>
</dbReference>
<feature type="domain" description="RING-type" evidence="6">
    <location>
        <begin position="79"/>
        <end position="119"/>
    </location>
</feature>
<protein>
    <recommendedName>
        <fullName evidence="6">RING-type domain-containing protein</fullName>
    </recommendedName>
</protein>
<evidence type="ECO:0000256" key="1">
    <source>
        <dbReference type="ARBA" id="ARBA00022723"/>
    </source>
</evidence>
<dbReference type="Pfam" id="PF13920">
    <property type="entry name" value="zf-C3HC4_3"/>
    <property type="match status" value="1"/>
</dbReference>
<evidence type="ECO:0000256" key="2">
    <source>
        <dbReference type="ARBA" id="ARBA00022771"/>
    </source>
</evidence>
<evidence type="ECO:0000256" key="5">
    <source>
        <dbReference type="SAM" id="MobiDB-lite"/>
    </source>
</evidence>
<evidence type="ECO:0000313" key="8">
    <source>
        <dbReference type="Proteomes" id="UP000007798"/>
    </source>
</evidence>
<dbReference type="Gene3D" id="3.30.40.10">
    <property type="entry name" value="Zinc/RING finger domain, C3HC4 (zinc finger)"/>
    <property type="match status" value="1"/>
</dbReference>
<dbReference type="PROSITE" id="PS50089">
    <property type="entry name" value="ZF_RING_2"/>
    <property type="match status" value="1"/>
</dbReference>
<evidence type="ECO:0000256" key="3">
    <source>
        <dbReference type="ARBA" id="ARBA00022833"/>
    </source>
</evidence>
<feature type="compositionally biased region" description="Polar residues" evidence="5">
    <location>
        <begin position="26"/>
        <end position="46"/>
    </location>
</feature>
<dbReference type="SMR" id="A0A0Q9WSW8"/>
<evidence type="ECO:0000256" key="4">
    <source>
        <dbReference type="PROSITE-ProRule" id="PRU00175"/>
    </source>
</evidence>
<dbReference type="InterPro" id="IPR001841">
    <property type="entry name" value="Znf_RING"/>
</dbReference>
<dbReference type="GO" id="GO:0008270">
    <property type="term" value="F:zinc ion binding"/>
    <property type="evidence" value="ECO:0007669"/>
    <property type="project" value="UniProtKB-KW"/>
</dbReference>
<dbReference type="InterPro" id="IPR017907">
    <property type="entry name" value="Znf_RING_CS"/>
</dbReference>
<keyword evidence="2 4" id="KW-0863">Zinc-finger</keyword>
<feature type="region of interest" description="Disordered" evidence="5">
    <location>
        <begin position="1"/>
        <end position="60"/>
    </location>
</feature>
<name>A0A0Q9WSW8_DROWI</name>
<accession>A0A0Q9WSW8</accession>
<dbReference type="OrthoDB" id="6105938at2759"/>
<organism evidence="7 8">
    <name type="scientific">Drosophila willistoni</name>
    <name type="common">Fruit fly</name>
    <dbReference type="NCBI Taxonomy" id="7260"/>
    <lineage>
        <taxon>Eukaryota</taxon>
        <taxon>Metazoa</taxon>
        <taxon>Ecdysozoa</taxon>
        <taxon>Arthropoda</taxon>
        <taxon>Hexapoda</taxon>
        <taxon>Insecta</taxon>
        <taxon>Pterygota</taxon>
        <taxon>Neoptera</taxon>
        <taxon>Endopterygota</taxon>
        <taxon>Diptera</taxon>
        <taxon>Brachycera</taxon>
        <taxon>Muscomorpha</taxon>
        <taxon>Ephydroidea</taxon>
        <taxon>Drosophilidae</taxon>
        <taxon>Drosophila</taxon>
        <taxon>Sophophora</taxon>
    </lineage>
</organism>
<keyword evidence="1" id="KW-0479">Metal-binding</keyword>
<proteinExistence type="predicted"/>
<feature type="compositionally biased region" description="Polar residues" evidence="5">
    <location>
        <begin position="1"/>
        <end position="10"/>
    </location>
</feature>
<dbReference type="InParanoid" id="A0A0Q9WSW8"/>
<evidence type="ECO:0000259" key="6">
    <source>
        <dbReference type="PROSITE" id="PS50089"/>
    </source>
</evidence>
<keyword evidence="3" id="KW-0862">Zinc</keyword>
<dbReference type="Proteomes" id="UP000007798">
    <property type="component" value="Unassembled WGS sequence"/>
</dbReference>
<dbReference type="SMART" id="SM00184">
    <property type="entry name" value="RING"/>
    <property type="match status" value="1"/>
</dbReference>
<dbReference type="PANTHER" id="PTHR23041">
    <property type="entry name" value="RING FINGER DOMAIN-CONTAINING"/>
    <property type="match status" value="1"/>
</dbReference>
<dbReference type="STRING" id="7260.A0A0Q9WSW8"/>
<dbReference type="PANTHER" id="PTHR23041:SF78">
    <property type="entry name" value="E3 UBIQUITIN-PROTEIN LIGASE RNF4"/>
    <property type="match status" value="1"/>
</dbReference>
<dbReference type="InterPro" id="IPR013083">
    <property type="entry name" value="Znf_RING/FYVE/PHD"/>
</dbReference>
<sequence length="132" mass="14865">MGNMSSTNNESDSTSGSVSDSEDIVETSTNSNANEQELDNTPSTSNKKPRTPKRSVISQIAKKRALLKKSHNRASYYKCPICQDNAAENHPFSTNCGHVFCRVCIKRCIFMFHKCPLCRKSLTFKKIRPIYI</sequence>
<dbReference type="InterPro" id="IPR047134">
    <property type="entry name" value="RNF4"/>
</dbReference>
<dbReference type="AlphaFoldDB" id="A0A0Q9WSW8"/>
<evidence type="ECO:0000313" key="7">
    <source>
        <dbReference type="EMBL" id="KRF99343.1"/>
    </source>
</evidence>
<keyword evidence="8" id="KW-1185">Reference proteome</keyword>